<keyword evidence="16" id="KW-0137">Centromere</keyword>
<reference evidence="20 21" key="1">
    <citation type="journal article" date="2011" name="Proc. Natl. Acad. Sci. U.S.A.">
        <title>Comparative genomics of xylose-fermenting fungi for enhanced biofuel production.</title>
        <authorList>
            <person name="Wohlbach D.J."/>
            <person name="Kuo A."/>
            <person name="Sato T.K."/>
            <person name="Potts K.M."/>
            <person name="Salamov A.A."/>
            <person name="LaButti K.M."/>
            <person name="Sun H."/>
            <person name="Clum A."/>
            <person name="Pangilinan J.L."/>
            <person name="Lindquist E.A."/>
            <person name="Lucas S."/>
            <person name="Lapidus A."/>
            <person name="Jin M."/>
            <person name="Gunawan C."/>
            <person name="Balan V."/>
            <person name="Dale B.E."/>
            <person name="Jeffries T.W."/>
            <person name="Zinkel R."/>
            <person name="Barry K.W."/>
            <person name="Grigoriev I.V."/>
            <person name="Gasch A.P."/>
        </authorList>
    </citation>
    <scope>NUCLEOTIDE SEQUENCE [LARGE SCALE GENOMIC DNA]</scope>
    <source>
        <strain evidence="21">ATCC 10573 / BCRC 21748 / CBS 615 / JCM 9827 / NBRC 10315 / NRRL Y-1498 / VKM Y-70</strain>
    </source>
</reference>
<keyword evidence="21" id="KW-1185">Reference proteome</keyword>
<keyword evidence="5" id="KW-0158">Chromosome</keyword>
<keyword evidence="9" id="KW-0498">Mitosis</keyword>
<keyword evidence="8" id="KW-0493">Microtubule</keyword>
<evidence type="ECO:0000256" key="2">
    <source>
        <dbReference type="ARBA" id="ARBA00004186"/>
    </source>
</evidence>
<dbReference type="STRING" id="590646.G3B0M1"/>
<dbReference type="GO" id="GO:0051301">
    <property type="term" value="P:cell division"/>
    <property type="evidence" value="ECO:0007669"/>
    <property type="project" value="UniProtKB-KW"/>
</dbReference>
<evidence type="ECO:0000313" key="21">
    <source>
        <dbReference type="Proteomes" id="UP000000707"/>
    </source>
</evidence>
<evidence type="ECO:0000256" key="1">
    <source>
        <dbReference type="ARBA" id="ARBA00004123"/>
    </source>
</evidence>
<evidence type="ECO:0000256" key="12">
    <source>
        <dbReference type="ARBA" id="ARBA00023054"/>
    </source>
</evidence>
<evidence type="ECO:0000256" key="9">
    <source>
        <dbReference type="ARBA" id="ARBA00022776"/>
    </source>
</evidence>
<evidence type="ECO:0000256" key="18">
    <source>
        <dbReference type="ARBA" id="ARBA00044346"/>
    </source>
</evidence>
<dbReference type="GeneID" id="18246845"/>
<evidence type="ECO:0000256" key="6">
    <source>
        <dbReference type="ARBA" id="ARBA00022490"/>
    </source>
</evidence>
<gene>
    <name evidence="20" type="ORF">CANTEDRAFT_113186</name>
</gene>
<dbReference type="eggNOG" id="ENOG502R89W">
    <property type="taxonomic scope" value="Eukaryota"/>
</dbReference>
<dbReference type="InterPro" id="IPR013966">
    <property type="entry name" value="Spc34"/>
</dbReference>
<dbReference type="Proteomes" id="UP000000707">
    <property type="component" value="Unassembled WGS sequence"/>
</dbReference>
<comment type="subcellular location">
    <subcellularLocation>
        <location evidence="3">Chromosome</location>
        <location evidence="3">Centromere</location>
        <location evidence="3">Kinetochore</location>
    </subcellularLocation>
    <subcellularLocation>
        <location evidence="2">Cytoplasm</location>
        <location evidence="2">Cytoskeleton</location>
        <location evidence="2">Spindle</location>
    </subcellularLocation>
    <subcellularLocation>
        <location evidence="1">Nucleus</location>
    </subcellularLocation>
</comment>
<dbReference type="GO" id="GO:0005876">
    <property type="term" value="C:spindle microtubule"/>
    <property type="evidence" value="ECO:0007669"/>
    <property type="project" value="InterPro"/>
</dbReference>
<keyword evidence="12 19" id="KW-0175">Coiled coil</keyword>
<evidence type="ECO:0000256" key="4">
    <source>
        <dbReference type="ARBA" id="ARBA00008491"/>
    </source>
</evidence>
<evidence type="ECO:0000256" key="5">
    <source>
        <dbReference type="ARBA" id="ARBA00022454"/>
    </source>
</evidence>
<dbReference type="KEGG" id="cten:18246845"/>
<sequence>MPSLSYFLDSIDSSCQRIEELQFRPPGMFTNAIVTKPDITQLLKDANPSESLLYRVTNPVDGSIIDRPAKLLVRVDGKSYFEDDNGEEYSNHDVSSNKIRRVAVNVPRLVANSAQTTSGASSDMSSSPVKASAQITEAASIYRSLIEYTNKLPVANEEFILSIRAMKEEYEQFSGQLQGLQQEYDEQQKLLQSHNVFGLDGVSEDV</sequence>
<feature type="coiled-coil region" evidence="19">
    <location>
        <begin position="163"/>
        <end position="190"/>
    </location>
</feature>
<evidence type="ECO:0000256" key="17">
    <source>
        <dbReference type="ARBA" id="ARBA00044112"/>
    </source>
</evidence>
<dbReference type="Pfam" id="PF08657">
    <property type="entry name" value="DASH_Spc34"/>
    <property type="match status" value="1"/>
</dbReference>
<evidence type="ECO:0000256" key="16">
    <source>
        <dbReference type="ARBA" id="ARBA00023328"/>
    </source>
</evidence>
<evidence type="ECO:0000256" key="11">
    <source>
        <dbReference type="ARBA" id="ARBA00022838"/>
    </source>
</evidence>
<protein>
    <recommendedName>
        <fullName evidence="17">DASH complex subunit SPC34</fullName>
    </recommendedName>
    <alternativeName>
        <fullName evidence="18">Outer kinetochore protein SPC34</fullName>
    </alternativeName>
</protein>
<comment type="similarity">
    <text evidence="4">Belongs to the DASH complex SPC34 family.</text>
</comment>
<evidence type="ECO:0000256" key="14">
    <source>
        <dbReference type="ARBA" id="ARBA00023242"/>
    </source>
</evidence>
<dbReference type="GO" id="GO:0008608">
    <property type="term" value="P:attachment of spindle microtubules to kinetochore"/>
    <property type="evidence" value="ECO:0007669"/>
    <property type="project" value="InterPro"/>
</dbReference>
<keyword evidence="6" id="KW-0963">Cytoplasm</keyword>
<keyword evidence="10" id="KW-0159">Chromosome partition</keyword>
<dbReference type="GO" id="GO:0042729">
    <property type="term" value="C:DASH complex"/>
    <property type="evidence" value="ECO:0007669"/>
    <property type="project" value="InterPro"/>
</dbReference>
<evidence type="ECO:0000256" key="10">
    <source>
        <dbReference type="ARBA" id="ARBA00022829"/>
    </source>
</evidence>
<keyword evidence="7" id="KW-0132">Cell division</keyword>
<dbReference type="OrthoDB" id="10016597at2759"/>
<dbReference type="EMBL" id="GL996514">
    <property type="protein sequence ID" value="EGV65426.1"/>
    <property type="molecule type" value="Genomic_DNA"/>
</dbReference>
<keyword evidence="14" id="KW-0539">Nucleus</keyword>
<dbReference type="AlphaFoldDB" id="G3B0M1"/>
<evidence type="ECO:0000256" key="8">
    <source>
        <dbReference type="ARBA" id="ARBA00022701"/>
    </source>
</evidence>
<keyword evidence="11" id="KW-0995">Kinetochore</keyword>
<dbReference type="HOGENOM" id="CLU_085450_0_0_1"/>
<evidence type="ECO:0000256" key="3">
    <source>
        <dbReference type="ARBA" id="ARBA00004629"/>
    </source>
</evidence>
<evidence type="ECO:0000256" key="13">
    <source>
        <dbReference type="ARBA" id="ARBA00023212"/>
    </source>
</evidence>
<keyword evidence="13" id="KW-0206">Cytoskeleton</keyword>
<evidence type="ECO:0000313" key="20">
    <source>
        <dbReference type="EMBL" id="EGV65426.1"/>
    </source>
</evidence>
<feature type="non-terminal residue" evidence="20">
    <location>
        <position position="206"/>
    </location>
</feature>
<evidence type="ECO:0000256" key="15">
    <source>
        <dbReference type="ARBA" id="ARBA00023306"/>
    </source>
</evidence>
<evidence type="ECO:0000256" key="7">
    <source>
        <dbReference type="ARBA" id="ARBA00022618"/>
    </source>
</evidence>
<keyword evidence="15" id="KW-0131">Cell cycle</keyword>
<proteinExistence type="inferred from homology"/>
<organism evidence="21">
    <name type="scientific">Candida tenuis (strain ATCC 10573 / BCRC 21748 / CBS 615 / JCM 9827 / NBRC 10315 / NRRL Y-1498 / VKM Y-70)</name>
    <name type="common">Yeast</name>
    <name type="synonym">Yamadazyma tenuis</name>
    <dbReference type="NCBI Taxonomy" id="590646"/>
    <lineage>
        <taxon>Eukaryota</taxon>
        <taxon>Fungi</taxon>
        <taxon>Dikarya</taxon>
        <taxon>Ascomycota</taxon>
        <taxon>Saccharomycotina</taxon>
        <taxon>Pichiomycetes</taxon>
        <taxon>Debaryomycetaceae</taxon>
        <taxon>Yamadazyma</taxon>
    </lineage>
</organism>
<name>G3B0M1_CANTC</name>
<evidence type="ECO:0000256" key="19">
    <source>
        <dbReference type="SAM" id="Coils"/>
    </source>
</evidence>
<accession>G3B0M1</accession>